<keyword evidence="5" id="KW-0325">Glycoprotein</keyword>
<dbReference type="InterPro" id="IPR007000">
    <property type="entry name" value="PLipase_B-like"/>
</dbReference>
<dbReference type="Gene3D" id="3.60.60.30">
    <property type="match status" value="1"/>
</dbReference>
<accession>A0A853ITA2</accession>
<feature type="chain" id="PRO_5032554823" evidence="6">
    <location>
        <begin position="19"/>
        <end position="670"/>
    </location>
</feature>
<protein>
    <submittedName>
        <fullName evidence="7">Uncharacterized protein</fullName>
    </submittedName>
</protein>
<dbReference type="GO" id="GO:0016042">
    <property type="term" value="P:lipid catabolic process"/>
    <property type="evidence" value="ECO:0007669"/>
    <property type="project" value="UniProtKB-KW"/>
</dbReference>
<evidence type="ECO:0000313" key="7">
    <source>
        <dbReference type="EMBL" id="NZA00934.1"/>
    </source>
</evidence>
<dbReference type="Pfam" id="PF04916">
    <property type="entry name" value="Phospholip_B"/>
    <property type="match status" value="1"/>
</dbReference>
<comment type="caution">
    <text evidence="7">The sequence shown here is derived from an EMBL/GenBank/DDBJ whole genome shotgun (WGS) entry which is preliminary data.</text>
</comment>
<keyword evidence="8" id="KW-1185">Reference proteome</keyword>
<keyword evidence="1 6" id="KW-0732">Signal</keyword>
<evidence type="ECO:0000256" key="6">
    <source>
        <dbReference type="SAM" id="SignalP"/>
    </source>
</evidence>
<dbReference type="NCBIfam" id="NF040521">
    <property type="entry name" value="C45_proenzyme"/>
    <property type="match status" value="1"/>
</dbReference>
<keyword evidence="2" id="KW-0378">Hydrolase</keyword>
<evidence type="ECO:0000256" key="5">
    <source>
        <dbReference type="ARBA" id="ARBA00023180"/>
    </source>
</evidence>
<dbReference type="GO" id="GO:0004620">
    <property type="term" value="F:phospholipase activity"/>
    <property type="evidence" value="ECO:0007669"/>
    <property type="project" value="InterPro"/>
</dbReference>
<keyword evidence="4" id="KW-0443">Lipid metabolism</keyword>
<dbReference type="EMBL" id="JACCKX010000001">
    <property type="protein sequence ID" value="NZA00934.1"/>
    <property type="molecule type" value="Genomic_DNA"/>
</dbReference>
<evidence type="ECO:0000256" key="3">
    <source>
        <dbReference type="ARBA" id="ARBA00022963"/>
    </source>
</evidence>
<dbReference type="InterPro" id="IPR047794">
    <property type="entry name" value="C45_proenzyme-like"/>
</dbReference>
<evidence type="ECO:0000256" key="2">
    <source>
        <dbReference type="ARBA" id="ARBA00022801"/>
    </source>
</evidence>
<dbReference type="RefSeq" id="WP_180549462.1">
    <property type="nucleotide sequence ID" value="NZ_JACCKX010000001.1"/>
</dbReference>
<keyword evidence="3" id="KW-0442">Lipid degradation</keyword>
<dbReference type="Proteomes" id="UP000589716">
    <property type="component" value="Unassembled WGS sequence"/>
</dbReference>
<reference evidence="7 8" key="1">
    <citation type="submission" date="2020-07" db="EMBL/GenBank/DDBJ databases">
        <authorList>
            <person name="Maaloum M."/>
        </authorList>
    </citation>
    <scope>NUCLEOTIDE SEQUENCE [LARGE SCALE GENOMIC DNA]</scope>
    <source>
        <strain evidence="7 8">GCS-AN-3</strain>
    </source>
</reference>
<evidence type="ECO:0000256" key="1">
    <source>
        <dbReference type="ARBA" id="ARBA00022729"/>
    </source>
</evidence>
<sequence length="670" mass="73210">MALLCLALWLLGLGTAQAQPAADAPIDPHTVQRWGAGWRYAQAGWTVVHIEGAPRERGLQHGHLLATEIAAYIRALSEFWGPKAPAAAWAQNRRVAQTLFGQGFPPEQMQEMQGIVDGANAGARAHGRRLDVLDIITLNTSNELDTLHDALVVTPNVPHLRIATQQPLDPTLRVARQARKPPQRCNAFIANGPATADGQIVFGHITMYDLYPANFYNVWMEVKPTQGHRFVMQTTPGGMHSGMDYAINEAGMLLAETTLDQGPMVPGGTPLAARIRQAQQYAGSIDEATALLTRNDNGLCSTEWVMGDLKRNEIALLTLAGGQSRLRRSSRAEWFEGAEGFYWSDNNIKEEGARLAATARRDGRPSGSAAYEPSKRDAVWLREYRAHKGRIDQDFARKLLSMPEIVSAFGVDAKYTDARLASQLKSWGTFGPPTGTLWPPTAQEARDHAAIRPLIPNPWTLLDVQAPPRVSTAQPADRPHPRLAWPSPRPAAYAPPPPYWQGTLLPASDADIWLSTGFARLERMLAELNAPAAPGATPTDPDDDLGVELGYHRSLFGRAARAGWTNRWPKRAPTWATCWATSWWPARACCSCTRCATSWGTTRSTPPCAGWDASATASASARTTFRRSCSGTRSARSGPCSTGGRGSPACRCWAWRAPNHAPWAKAGRRW</sequence>
<proteinExistence type="predicted"/>
<evidence type="ECO:0000256" key="4">
    <source>
        <dbReference type="ARBA" id="ARBA00023098"/>
    </source>
</evidence>
<name>A0A853ITA2_9BURK</name>
<dbReference type="AlphaFoldDB" id="A0A853ITA2"/>
<feature type="signal peptide" evidence="6">
    <location>
        <begin position="1"/>
        <end position="18"/>
    </location>
</feature>
<organism evidence="7 8">
    <name type="scientific">Ottowia beijingensis</name>
    <dbReference type="NCBI Taxonomy" id="1207057"/>
    <lineage>
        <taxon>Bacteria</taxon>
        <taxon>Pseudomonadati</taxon>
        <taxon>Pseudomonadota</taxon>
        <taxon>Betaproteobacteria</taxon>
        <taxon>Burkholderiales</taxon>
        <taxon>Comamonadaceae</taxon>
        <taxon>Ottowia</taxon>
    </lineage>
</organism>
<evidence type="ECO:0000313" key="8">
    <source>
        <dbReference type="Proteomes" id="UP000589716"/>
    </source>
</evidence>
<gene>
    <name evidence="7" type="ORF">H0I39_02555</name>
</gene>